<accession>A0A450YNE5</accession>
<dbReference type="EMBL" id="CAADHB010000001">
    <property type="protein sequence ID" value="VFK77729.1"/>
    <property type="molecule type" value="Genomic_DNA"/>
</dbReference>
<gene>
    <name evidence="3" type="ORF">BECKSD772D_GA0070982_100158</name>
    <name evidence="2" type="ORF">BECKSD772E_GA0070983_102214</name>
    <name evidence="1" type="ORF">BECKSD772F_GA0070984_100914</name>
</gene>
<dbReference type="AlphaFoldDB" id="A0A450YNE5"/>
<evidence type="ECO:0000313" key="2">
    <source>
        <dbReference type="EMBL" id="VFK43074.1"/>
    </source>
</evidence>
<evidence type="ECO:0000313" key="3">
    <source>
        <dbReference type="EMBL" id="VFK77729.1"/>
    </source>
</evidence>
<organism evidence="2">
    <name type="scientific">Candidatus Kentrum sp. SD</name>
    <dbReference type="NCBI Taxonomy" id="2126332"/>
    <lineage>
        <taxon>Bacteria</taxon>
        <taxon>Pseudomonadati</taxon>
        <taxon>Pseudomonadota</taxon>
        <taxon>Gammaproteobacteria</taxon>
        <taxon>Candidatus Kentrum</taxon>
    </lineage>
</organism>
<sequence length="113" mass="12890">MSRKGEAGLICLFSARLYKWIKFSLHFTNAESCIVGLRRSLARAFHFLALRARHAKGMPILVKGPPSTILRHKYTKNRKITFFRFSAVKKLLKKVGMDFPITLFASENAGSEF</sequence>
<name>A0A450YNE5_9GAMM</name>
<proteinExistence type="predicted"/>
<dbReference type="EMBL" id="CAADFR010000009">
    <property type="protein sequence ID" value="VFK37032.1"/>
    <property type="molecule type" value="Genomic_DNA"/>
</dbReference>
<protein>
    <submittedName>
        <fullName evidence="2">Uncharacterized protein</fullName>
    </submittedName>
</protein>
<dbReference type="EMBL" id="CAADFU010000022">
    <property type="protein sequence ID" value="VFK43074.1"/>
    <property type="molecule type" value="Genomic_DNA"/>
</dbReference>
<reference evidence="2" key="1">
    <citation type="submission" date="2019-02" db="EMBL/GenBank/DDBJ databases">
        <authorList>
            <person name="Gruber-Vodicka R. H."/>
            <person name="Seah K. B. B."/>
        </authorList>
    </citation>
    <scope>NUCLEOTIDE SEQUENCE</scope>
    <source>
        <strain evidence="3">BECK_S127</strain>
        <strain evidence="2">BECK_S1320</strain>
        <strain evidence="1">BECK_S1321</strain>
    </source>
</reference>
<evidence type="ECO:0000313" key="1">
    <source>
        <dbReference type="EMBL" id="VFK37032.1"/>
    </source>
</evidence>